<organism evidence="1 2">
    <name type="scientific">Actinacidiphila epipremni</name>
    <dbReference type="NCBI Taxonomy" id="2053013"/>
    <lineage>
        <taxon>Bacteria</taxon>
        <taxon>Bacillati</taxon>
        <taxon>Actinomycetota</taxon>
        <taxon>Actinomycetes</taxon>
        <taxon>Kitasatosporales</taxon>
        <taxon>Streptomycetaceae</taxon>
        <taxon>Actinacidiphila</taxon>
    </lineage>
</organism>
<accession>A0ABX0ZJQ0</accession>
<reference evidence="1 2" key="1">
    <citation type="submission" date="2020-03" db="EMBL/GenBank/DDBJ databases">
        <title>WGS of actinomycetes isolated from Thailand.</title>
        <authorList>
            <person name="Thawai C."/>
        </authorList>
    </citation>
    <scope>NUCLEOTIDE SEQUENCE [LARGE SCALE GENOMIC DNA]</scope>
    <source>
        <strain evidence="1 2">PRB2-1</strain>
    </source>
</reference>
<evidence type="ECO:0008006" key="3">
    <source>
        <dbReference type="Google" id="ProtNLM"/>
    </source>
</evidence>
<dbReference type="EMBL" id="JAATEJ010000007">
    <property type="protein sequence ID" value="NJP44005.1"/>
    <property type="molecule type" value="Genomic_DNA"/>
</dbReference>
<dbReference type="InterPro" id="IPR011990">
    <property type="entry name" value="TPR-like_helical_dom_sf"/>
</dbReference>
<keyword evidence="2" id="KW-1185">Reference proteome</keyword>
<gene>
    <name evidence="1" type="ORF">HCN08_11390</name>
</gene>
<sequence>MGFPEVSALRRKLDALNALDQEQGGHDRLERAALNAASEALALQQRNAAQSIRRKLFSLAADLTATAAWTALDARAFARAREHLDSALVLAGMGQDSVTELHVWKTMAMLGYNTHRYTDSLAAAQAAQRTGVARRDPLYAALGHTQAAVGHAALGDRQATLRSIGYAEEALGKTSETRGPTWVSFFGPGEFYSVLASTQQDLARPAEAEAASYRALAALPDGFRRNRASVTARLAIALLHQGEVEQGCVMAEEVFRLMGSDPLPGRLRSLIGDFHRDLLTVAPDSRAATDWADRFRTEWI</sequence>
<name>A0ABX0ZJQ0_9ACTN</name>
<evidence type="ECO:0000313" key="2">
    <source>
        <dbReference type="Proteomes" id="UP000734511"/>
    </source>
</evidence>
<dbReference type="Proteomes" id="UP000734511">
    <property type="component" value="Unassembled WGS sequence"/>
</dbReference>
<proteinExistence type="predicted"/>
<protein>
    <recommendedName>
        <fullName evidence="3">Transcriptional regulator</fullName>
    </recommendedName>
</protein>
<dbReference type="SUPFAM" id="SSF48452">
    <property type="entry name" value="TPR-like"/>
    <property type="match status" value="1"/>
</dbReference>
<comment type="caution">
    <text evidence="1">The sequence shown here is derived from an EMBL/GenBank/DDBJ whole genome shotgun (WGS) entry which is preliminary data.</text>
</comment>
<evidence type="ECO:0000313" key="1">
    <source>
        <dbReference type="EMBL" id="NJP44005.1"/>
    </source>
</evidence>